<dbReference type="CDD" id="cd07036">
    <property type="entry name" value="TPP_PYR_E1-PDHc-beta_like"/>
    <property type="match status" value="1"/>
</dbReference>
<gene>
    <name evidence="5" type="ORF">WG616_00275</name>
</gene>
<sequence>MEDKKLISVNNIGALNDALHVMMEKDKSVVLYGEDSGFEGGVFRATEGLQKAFGEDRVWDSPISESAIAGSAIGAAIAGLKPVVEMQFSGFSFYALAQICTNAARMRNRTRGKYHVPAVFRMPCGGGVKALEHHSESIEAIYSHIPGLTVVMPSTPYDTKGLMIAAIEHPDPVVFLEHKRDYRAFKQEIPAGYYKVEIGKANVVIPGEDLTVVTYGHMVHETVAALKELREKGVEASVELIDLRTLKPLDTKTIVESVKKTGKLLVVSESVQSFSVASEVVTRVTQEAFDYLTYKPVRLAGPDVTIPLPALEPQFMVDKEKIADKIQELLEA</sequence>
<name>A0ABZ2RQS1_9BACT</name>
<dbReference type="RefSeq" id="WP_205499549.1">
    <property type="nucleotide sequence ID" value="NZ_CP148066.1"/>
</dbReference>
<dbReference type="Gene3D" id="3.40.50.920">
    <property type="match status" value="1"/>
</dbReference>
<dbReference type="PANTHER" id="PTHR43257:SF2">
    <property type="entry name" value="PYRUVATE DEHYDROGENASE E1 COMPONENT SUBUNIT BETA"/>
    <property type="match status" value="1"/>
</dbReference>
<dbReference type="SUPFAM" id="SSF52518">
    <property type="entry name" value="Thiamin diphosphate-binding fold (THDP-binding)"/>
    <property type="match status" value="1"/>
</dbReference>
<accession>A0ABZ2RQS1</accession>
<keyword evidence="3" id="KW-0786">Thiamine pyrophosphate</keyword>
<dbReference type="Proteomes" id="UP001460679">
    <property type="component" value="Chromosome"/>
</dbReference>
<dbReference type="GO" id="GO:0016491">
    <property type="term" value="F:oxidoreductase activity"/>
    <property type="evidence" value="ECO:0007669"/>
    <property type="project" value="UniProtKB-KW"/>
</dbReference>
<dbReference type="Pfam" id="PF02780">
    <property type="entry name" value="Transketolase_C"/>
    <property type="match status" value="1"/>
</dbReference>
<feature type="domain" description="Transketolase-like pyrimidine-binding" evidence="4">
    <location>
        <begin position="9"/>
        <end position="184"/>
    </location>
</feature>
<dbReference type="Gene3D" id="3.40.50.970">
    <property type="match status" value="1"/>
</dbReference>
<evidence type="ECO:0000259" key="4">
    <source>
        <dbReference type="SMART" id="SM00861"/>
    </source>
</evidence>
<dbReference type="InterPro" id="IPR009014">
    <property type="entry name" value="Transketo_C/PFOR_II"/>
</dbReference>
<comment type="cofactor">
    <cofactor evidence="1">
        <name>thiamine diphosphate</name>
        <dbReference type="ChEBI" id="CHEBI:58937"/>
    </cofactor>
</comment>
<dbReference type="SMART" id="SM00861">
    <property type="entry name" value="Transket_pyr"/>
    <property type="match status" value="1"/>
</dbReference>
<dbReference type="EMBL" id="CP148066">
    <property type="protein sequence ID" value="WXL28458.1"/>
    <property type="molecule type" value="Genomic_DNA"/>
</dbReference>
<protein>
    <submittedName>
        <fullName evidence="5">Alpha-ketoacid dehydrogenase subunit beta</fullName>
        <ecNumber evidence="5">1.2.4.-</ecNumber>
    </submittedName>
</protein>
<evidence type="ECO:0000313" key="6">
    <source>
        <dbReference type="Proteomes" id="UP001460679"/>
    </source>
</evidence>
<dbReference type="SUPFAM" id="SSF52922">
    <property type="entry name" value="TK C-terminal domain-like"/>
    <property type="match status" value="1"/>
</dbReference>
<proteinExistence type="predicted"/>
<dbReference type="InterPro" id="IPR005475">
    <property type="entry name" value="Transketolase-like_Pyr-bd"/>
</dbReference>
<dbReference type="InterPro" id="IPR033248">
    <property type="entry name" value="Transketolase_C"/>
</dbReference>
<dbReference type="InterPro" id="IPR029061">
    <property type="entry name" value="THDP-binding"/>
</dbReference>
<evidence type="ECO:0000313" key="5">
    <source>
        <dbReference type="EMBL" id="WXL28458.1"/>
    </source>
</evidence>
<organism evidence="5 6">
    <name type="scientific">[Mycoplasma] gypis</name>
    <dbReference type="NCBI Taxonomy" id="92404"/>
    <lineage>
        <taxon>Bacteria</taxon>
        <taxon>Bacillati</taxon>
        <taxon>Mycoplasmatota</taxon>
        <taxon>Mycoplasmoidales</taxon>
        <taxon>Metamycoplasmataceae</taxon>
        <taxon>Metamycoplasma</taxon>
    </lineage>
</organism>
<dbReference type="EC" id="1.2.4.-" evidence="5"/>
<keyword evidence="6" id="KW-1185">Reference proteome</keyword>
<dbReference type="PANTHER" id="PTHR43257">
    <property type="entry name" value="PYRUVATE DEHYDROGENASE E1 COMPONENT BETA SUBUNIT"/>
    <property type="match status" value="1"/>
</dbReference>
<reference evidence="5" key="1">
    <citation type="submission" date="2024-03" db="EMBL/GenBank/DDBJ databases">
        <title>Complete genome sequence of Mycoplasma gypis type strain B1/T1.</title>
        <authorList>
            <person name="Spergser J."/>
        </authorList>
    </citation>
    <scope>NUCLEOTIDE SEQUENCE [LARGE SCALE GENOMIC DNA]</scope>
    <source>
        <strain evidence="5">B1/T1</strain>
    </source>
</reference>
<evidence type="ECO:0000256" key="2">
    <source>
        <dbReference type="ARBA" id="ARBA00023002"/>
    </source>
</evidence>
<evidence type="ECO:0000256" key="3">
    <source>
        <dbReference type="ARBA" id="ARBA00023052"/>
    </source>
</evidence>
<keyword evidence="2 5" id="KW-0560">Oxidoreductase</keyword>
<evidence type="ECO:0000256" key="1">
    <source>
        <dbReference type="ARBA" id="ARBA00001964"/>
    </source>
</evidence>
<dbReference type="Pfam" id="PF02779">
    <property type="entry name" value="Transket_pyr"/>
    <property type="match status" value="1"/>
</dbReference>